<keyword evidence="2" id="KW-0805">Transcription regulation</keyword>
<feature type="domain" description="OmpR/PhoB-type" evidence="6">
    <location>
        <begin position="702"/>
        <end position="781"/>
    </location>
</feature>
<evidence type="ECO:0000256" key="1">
    <source>
        <dbReference type="ARBA" id="ARBA00005820"/>
    </source>
</evidence>
<dbReference type="Gene3D" id="1.10.10.10">
    <property type="entry name" value="Winged helix-like DNA-binding domain superfamily/Winged helix DNA-binding domain"/>
    <property type="match status" value="1"/>
</dbReference>
<evidence type="ECO:0000256" key="3">
    <source>
        <dbReference type="ARBA" id="ARBA00023125"/>
    </source>
</evidence>
<dbReference type="Pfam" id="PF25873">
    <property type="entry name" value="WHD_MalT"/>
    <property type="match status" value="1"/>
</dbReference>
<protein>
    <submittedName>
        <fullName evidence="8">Transcriptional regulator</fullName>
    </submittedName>
</protein>
<dbReference type="InterPro" id="IPR059106">
    <property type="entry name" value="WHD_MalT"/>
</dbReference>
<evidence type="ECO:0000313" key="8">
    <source>
        <dbReference type="EMBL" id="RYP83270.1"/>
    </source>
</evidence>
<dbReference type="InterPro" id="IPR011990">
    <property type="entry name" value="TPR-like_helical_dom_sf"/>
</dbReference>
<dbReference type="InterPro" id="IPR051677">
    <property type="entry name" value="AfsR-DnrI-RedD_regulator"/>
</dbReference>
<dbReference type="Pfam" id="PF03704">
    <property type="entry name" value="BTAD"/>
    <property type="match status" value="1"/>
</dbReference>
<dbReference type="PANTHER" id="PTHR35807:SF1">
    <property type="entry name" value="TRANSCRIPTIONAL REGULATOR REDD"/>
    <property type="match status" value="1"/>
</dbReference>
<gene>
    <name evidence="8" type="ORF">EKO23_19610</name>
</gene>
<dbReference type="InterPro" id="IPR036388">
    <property type="entry name" value="WH-like_DNA-bd_sf"/>
</dbReference>
<evidence type="ECO:0000259" key="6">
    <source>
        <dbReference type="SMART" id="SM00862"/>
    </source>
</evidence>
<evidence type="ECO:0000259" key="7">
    <source>
        <dbReference type="SMART" id="SM01043"/>
    </source>
</evidence>
<proteinExistence type="inferred from homology"/>
<dbReference type="InterPro" id="IPR001867">
    <property type="entry name" value="OmpR/PhoB-type_DNA-bd"/>
</dbReference>
<comment type="caution">
    <text evidence="8">The sequence shown here is derived from an EMBL/GenBank/DDBJ whole genome shotgun (WGS) entry which is preliminary data.</text>
</comment>
<comment type="similarity">
    <text evidence="1">Belongs to the AfsR/DnrI/RedD regulatory family.</text>
</comment>
<dbReference type="InterPro" id="IPR005158">
    <property type="entry name" value="BTAD"/>
</dbReference>
<organism evidence="8 9">
    <name type="scientific">Nocardioides guangzhouensis</name>
    <dbReference type="NCBI Taxonomy" id="2497878"/>
    <lineage>
        <taxon>Bacteria</taxon>
        <taxon>Bacillati</taxon>
        <taxon>Actinomycetota</taxon>
        <taxon>Actinomycetes</taxon>
        <taxon>Propionibacteriales</taxon>
        <taxon>Nocardioidaceae</taxon>
        <taxon>Nocardioides</taxon>
    </lineage>
</organism>
<dbReference type="InterPro" id="IPR027417">
    <property type="entry name" value="P-loop_NTPase"/>
</dbReference>
<evidence type="ECO:0000259" key="5">
    <source>
        <dbReference type="SMART" id="SM00382"/>
    </source>
</evidence>
<feature type="domain" description="Bacterial transcriptional activator" evidence="7">
    <location>
        <begin position="788"/>
        <end position="916"/>
    </location>
</feature>
<dbReference type="GO" id="GO:0000160">
    <property type="term" value="P:phosphorelay signal transduction system"/>
    <property type="evidence" value="ECO:0007669"/>
    <property type="project" value="InterPro"/>
</dbReference>
<dbReference type="OrthoDB" id="134985at2"/>
<accession>A0A4Q4Z644</accession>
<dbReference type="InterPro" id="IPR003593">
    <property type="entry name" value="AAA+_ATPase"/>
</dbReference>
<dbReference type="GO" id="GO:0003677">
    <property type="term" value="F:DNA binding"/>
    <property type="evidence" value="ECO:0007669"/>
    <property type="project" value="UniProtKB-KW"/>
</dbReference>
<dbReference type="SMART" id="SM01043">
    <property type="entry name" value="BTAD"/>
    <property type="match status" value="1"/>
</dbReference>
<dbReference type="InterPro" id="IPR016032">
    <property type="entry name" value="Sig_transdc_resp-reg_C-effctor"/>
</dbReference>
<keyword evidence="9" id="KW-1185">Reference proteome</keyword>
<dbReference type="SMART" id="SM00862">
    <property type="entry name" value="Trans_reg_C"/>
    <property type="match status" value="1"/>
</dbReference>
<dbReference type="GO" id="GO:0006355">
    <property type="term" value="P:regulation of DNA-templated transcription"/>
    <property type="evidence" value="ECO:0007669"/>
    <property type="project" value="InterPro"/>
</dbReference>
<dbReference type="PANTHER" id="PTHR35807">
    <property type="entry name" value="TRANSCRIPTIONAL REGULATOR REDD-RELATED"/>
    <property type="match status" value="1"/>
</dbReference>
<reference evidence="8 9" key="1">
    <citation type="submission" date="2019-01" db="EMBL/GenBank/DDBJ databases">
        <title>Nocardioides guangzhouensis sp. nov., an actinobacterium isolated from soil.</title>
        <authorList>
            <person name="Fu Y."/>
            <person name="Cai Y."/>
            <person name="Lin Z."/>
            <person name="Chen P."/>
        </authorList>
    </citation>
    <scope>NUCLEOTIDE SEQUENCE [LARGE SCALE GENOMIC DNA]</scope>
    <source>
        <strain evidence="8 9">130</strain>
    </source>
</reference>
<feature type="domain" description="AAA+ ATPase" evidence="5">
    <location>
        <begin position="31"/>
        <end position="171"/>
    </location>
</feature>
<dbReference type="Gene3D" id="3.40.50.300">
    <property type="entry name" value="P-loop containing nucleotide triphosphate hydrolases"/>
    <property type="match status" value="1"/>
</dbReference>
<dbReference type="RefSeq" id="WP_134719849.1">
    <property type="nucleotide sequence ID" value="NZ_SDKM01000035.1"/>
</dbReference>
<dbReference type="InterPro" id="IPR049945">
    <property type="entry name" value="AAA_22"/>
</dbReference>
<evidence type="ECO:0000256" key="2">
    <source>
        <dbReference type="ARBA" id="ARBA00023015"/>
    </source>
</evidence>
<keyword evidence="3" id="KW-0238">DNA-binding</keyword>
<dbReference type="Gene3D" id="1.25.40.10">
    <property type="entry name" value="Tetratricopeptide repeat domain"/>
    <property type="match status" value="1"/>
</dbReference>
<dbReference type="SMART" id="SM00382">
    <property type="entry name" value="AAA"/>
    <property type="match status" value="1"/>
</dbReference>
<dbReference type="GO" id="GO:0016887">
    <property type="term" value="F:ATP hydrolysis activity"/>
    <property type="evidence" value="ECO:0007669"/>
    <property type="project" value="InterPro"/>
</dbReference>
<dbReference type="Pfam" id="PF13401">
    <property type="entry name" value="AAA_22"/>
    <property type="match status" value="1"/>
</dbReference>
<dbReference type="Proteomes" id="UP000295198">
    <property type="component" value="Unassembled WGS sequence"/>
</dbReference>
<dbReference type="AlphaFoldDB" id="A0A4Q4Z644"/>
<keyword evidence="4" id="KW-0804">Transcription</keyword>
<dbReference type="SUPFAM" id="SSF48452">
    <property type="entry name" value="TPR-like"/>
    <property type="match status" value="1"/>
</dbReference>
<sequence>MSGFVDVSRYRPEPTGLVRPRLLDPLLSEDAPGVVVVIAPAGSGKTTLLSRAAVLSPRSVIWLEATPEQRTGQGFVRSLAGAVNSALGLDLPEPACATDLVSALADLHDQRILLVLDDVHELDGSSAGNDVAELLRWRPRHVRVALGTRRPLVANTARLMVSGELVELDSEALRFRSWEVEELFRLVYGEPLSPEAAAALTRRTGGWAAGLMLFHLSTTGKSAVDRERAVADLGGRSRLIRTYLTRTVLDELDPERREFLLATCTLGTLSGPLCDRLLGHEGSAGVLEDLASRQFFTTVAENGLSYRYHQVLQTLLEGLLVDELGVEAATDLYARSACLLEAEGLVREALRAYAMADDFASVGRLVQQSTAGLATDLDLVTADRVCDDPWLALVRARRLVRSGAFAAAVDAFRAAEGLLDDSEFRRRCAEERAVAGVWLADAAPQPTVPGARTARSVSATVRAATRKLPPPDRVPTHPLAGGVVLLLAGEFTAACQRLAEVPAASAAEQLFADLARVVAEIADGRATRSVATLEQIILTAEVEEQPWVARAARGVQSAVLLATTGASWRVDSCESLIRDCRRFGDSWGEMLLTGALGAALALCDDRGADRWLAQAVHEADVLDAPVLGAWAEALRAHVPAHADDADATARVERARSSARSAGLHPPEARIAGWLERSPAAAAPVPHGVVVRCLGPFEIVVDGTVATLPRLRPLPRALLLLLALDLGHDVHREVLIDRLWPDVPLDAATHRLHAAASSVRRCLADAGLGDDVVRRHGSAYSLSIEGAVLDVAELESRLREAARCAARGDDEGALGAHVRALEAYRGDLLGEVGPAEWVVADRDRLRVAAATAAYAAGEAGLRLRSPAYAMPFVRRAIQLDPLRDSAWALLAEIQEGMGDVSSAAATRQEHELVEARLTGP</sequence>
<dbReference type="SUPFAM" id="SSF52540">
    <property type="entry name" value="P-loop containing nucleoside triphosphate hydrolases"/>
    <property type="match status" value="1"/>
</dbReference>
<evidence type="ECO:0000313" key="9">
    <source>
        <dbReference type="Proteomes" id="UP000295198"/>
    </source>
</evidence>
<dbReference type="SUPFAM" id="SSF46894">
    <property type="entry name" value="C-terminal effector domain of the bipartite response regulators"/>
    <property type="match status" value="1"/>
</dbReference>
<evidence type="ECO:0000256" key="4">
    <source>
        <dbReference type="ARBA" id="ARBA00023163"/>
    </source>
</evidence>
<name>A0A4Q4Z644_9ACTN</name>
<dbReference type="EMBL" id="SDKM01000035">
    <property type="protein sequence ID" value="RYP83270.1"/>
    <property type="molecule type" value="Genomic_DNA"/>
</dbReference>